<keyword evidence="2" id="KW-0784">Thiamine biosynthesis</keyword>
<dbReference type="CDD" id="cd00564">
    <property type="entry name" value="TMP_TenI"/>
    <property type="match status" value="1"/>
</dbReference>
<keyword evidence="5" id="KW-1185">Reference proteome</keyword>
<evidence type="ECO:0000256" key="2">
    <source>
        <dbReference type="ARBA" id="ARBA00022977"/>
    </source>
</evidence>
<dbReference type="InterPro" id="IPR013785">
    <property type="entry name" value="Aldolase_TIM"/>
</dbReference>
<dbReference type="PANTHER" id="PTHR20857:SF15">
    <property type="entry name" value="THIAMINE-PHOSPHATE SYNTHASE"/>
    <property type="match status" value="1"/>
</dbReference>
<comment type="caution">
    <text evidence="4">The sequence shown here is derived from an EMBL/GenBank/DDBJ whole genome shotgun (WGS) entry which is preliminary data.</text>
</comment>
<sequence>MSEPARLYLITPVVAEAGLFVSALTAALRAADVACVLLRTPAHDDGRRRKVAAALTPLVQEQGAALLLEDDTRAAAAVGADGVHLRGPGDDLDQALRSMKPDRIVGAGQLLTRDDAMMAGESGVDYLLFGDDAEVPPLDARVAHVAWWAEIFQVPCVAWAHSLDEVEPLATAGADFIALADAVWTDPRGPGAAVAAAAAVLEAVAQRASLAGSEQV</sequence>
<evidence type="ECO:0000259" key="3">
    <source>
        <dbReference type="Pfam" id="PF02581"/>
    </source>
</evidence>
<dbReference type="GO" id="GO:0005737">
    <property type="term" value="C:cytoplasm"/>
    <property type="evidence" value="ECO:0007669"/>
    <property type="project" value="TreeGrafter"/>
</dbReference>
<dbReference type="AlphaFoldDB" id="A0AA41YXC5"/>
<dbReference type="InterPro" id="IPR036206">
    <property type="entry name" value="ThiamineP_synth_sf"/>
</dbReference>
<dbReference type="GO" id="GO:0009228">
    <property type="term" value="P:thiamine biosynthetic process"/>
    <property type="evidence" value="ECO:0007669"/>
    <property type="project" value="UniProtKB-KW"/>
</dbReference>
<dbReference type="EMBL" id="JAMOIM010000014">
    <property type="protein sequence ID" value="MCW6510319.1"/>
    <property type="molecule type" value="Genomic_DNA"/>
</dbReference>
<organism evidence="4 5">
    <name type="scientific">Lichenifustis flavocetrariae</name>
    <dbReference type="NCBI Taxonomy" id="2949735"/>
    <lineage>
        <taxon>Bacteria</taxon>
        <taxon>Pseudomonadati</taxon>
        <taxon>Pseudomonadota</taxon>
        <taxon>Alphaproteobacteria</taxon>
        <taxon>Hyphomicrobiales</taxon>
        <taxon>Lichenihabitantaceae</taxon>
        <taxon>Lichenifustis</taxon>
    </lineage>
</organism>
<reference evidence="4" key="1">
    <citation type="submission" date="2022-05" db="EMBL/GenBank/DDBJ databases">
        <authorList>
            <person name="Pankratov T."/>
        </authorList>
    </citation>
    <scope>NUCLEOTIDE SEQUENCE</scope>
    <source>
        <strain evidence="4">BP6-180914</strain>
    </source>
</reference>
<dbReference type="GO" id="GO:0004789">
    <property type="term" value="F:thiamine-phosphate diphosphorylase activity"/>
    <property type="evidence" value="ECO:0007669"/>
    <property type="project" value="TreeGrafter"/>
</dbReference>
<dbReference type="SUPFAM" id="SSF51391">
    <property type="entry name" value="Thiamin phosphate synthase"/>
    <property type="match status" value="1"/>
</dbReference>
<dbReference type="RefSeq" id="WP_282586688.1">
    <property type="nucleotide sequence ID" value="NZ_JAMOIM010000014.1"/>
</dbReference>
<comment type="pathway">
    <text evidence="1">Cofactor biosynthesis; thiamine diphosphate biosynthesis.</text>
</comment>
<protein>
    <submittedName>
        <fullName evidence="4">Thiamine phosphate synthase</fullName>
    </submittedName>
</protein>
<dbReference type="PANTHER" id="PTHR20857">
    <property type="entry name" value="THIAMINE-PHOSPHATE PYROPHOSPHORYLASE"/>
    <property type="match status" value="1"/>
</dbReference>
<evidence type="ECO:0000256" key="1">
    <source>
        <dbReference type="ARBA" id="ARBA00004948"/>
    </source>
</evidence>
<name>A0AA41YXC5_9HYPH</name>
<proteinExistence type="predicted"/>
<evidence type="ECO:0000313" key="5">
    <source>
        <dbReference type="Proteomes" id="UP001165667"/>
    </source>
</evidence>
<accession>A0AA41YXC5</accession>
<gene>
    <name evidence="4" type="ORF">M8523_20075</name>
</gene>
<dbReference type="Pfam" id="PF02581">
    <property type="entry name" value="TMP-TENI"/>
    <property type="match status" value="1"/>
</dbReference>
<evidence type="ECO:0000313" key="4">
    <source>
        <dbReference type="EMBL" id="MCW6510319.1"/>
    </source>
</evidence>
<dbReference type="InterPro" id="IPR022998">
    <property type="entry name" value="ThiamineP_synth_TenI"/>
</dbReference>
<dbReference type="Gene3D" id="3.20.20.70">
    <property type="entry name" value="Aldolase class I"/>
    <property type="match status" value="1"/>
</dbReference>
<feature type="domain" description="Thiamine phosphate synthase/TenI" evidence="3">
    <location>
        <begin position="7"/>
        <end position="182"/>
    </location>
</feature>
<dbReference type="Proteomes" id="UP001165667">
    <property type="component" value="Unassembled WGS sequence"/>
</dbReference>